<dbReference type="EMBL" id="JAEUBF010001406">
    <property type="protein sequence ID" value="KAH3666715.1"/>
    <property type="molecule type" value="Genomic_DNA"/>
</dbReference>
<protein>
    <submittedName>
        <fullName evidence="1">Uncharacterized protein</fullName>
    </submittedName>
</protein>
<comment type="caution">
    <text evidence="1">The sequence shown here is derived from an EMBL/GenBank/DDBJ whole genome shotgun (WGS) entry which is preliminary data.</text>
</comment>
<accession>A0A9P8P813</accession>
<sequence>MQLYVKRRLSKLISLEFSIDMFGTRFEISNNLSMNQPGHGVKPLLYSGNKSSTSKFGNKSIKLFEDLIGSLLRAEAE</sequence>
<reference evidence="1" key="1">
    <citation type="journal article" date="2021" name="Open Biol.">
        <title>Shared evolutionary footprints suggest mitochondrial oxidative damage underlies multiple complex I losses in fungi.</title>
        <authorList>
            <person name="Schikora-Tamarit M.A."/>
            <person name="Marcet-Houben M."/>
            <person name="Nosek J."/>
            <person name="Gabaldon T."/>
        </authorList>
    </citation>
    <scope>NUCLEOTIDE SEQUENCE</scope>
    <source>
        <strain evidence="1">CBS6341</strain>
    </source>
</reference>
<gene>
    <name evidence="1" type="ORF">WICMUC_005532</name>
</gene>
<dbReference type="Proteomes" id="UP000769528">
    <property type="component" value="Unassembled WGS sequence"/>
</dbReference>
<dbReference type="AlphaFoldDB" id="A0A9P8P813"/>
<organism evidence="1 2">
    <name type="scientific">Wickerhamomyces mucosus</name>
    <dbReference type="NCBI Taxonomy" id="1378264"/>
    <lineage>
        <taxon>Eukaryota</taxon>
        <taxon>Fungi</taxon>
        <taxon>Dikarya</taxon>
        <taxon>Ascomycota</taxon>
        <taxon>Saccharomycotina</taxon>
        <taxon>Saccharomycetes</taxon>
        <taxon>Phaffomycetales</taxon>
        <taxon>Wickerhamomycetaceae</taxon>
        <taxon>Wickerhamomyces</taxon>
    </lineage>
</organism>
<reference evidence="1" key="2">
    <citation type="submission" date="2021-01" db="EMBL/GenBank/DDBJ databases">
        <authorList>
            <person name="Schikora-Tamarit M.A."/>
        </authorList>
    </citation>
    <scope>NUCLEOTIDE SEQUENCE</scope>
    <source>
        <strain evidence="1">CBS6341</strain>
    </source>
</reference>
<name>A0A9P8P813_9ASCO</name>
<evidence type="ECO:0000313" key="1">
    <source>
        <dbReference type="EMBL" id="KAH3666715.1"/>
    </source>
</evidence>
<evidence type="ECO:0000313" key="2">
    <source>
        <dbReference type="Proteomes" id="UP000769528"/>
    </source>
</evidence>
<keyword evidence="2" id="KW-1185">Reference proteome</keyword>
<proteinExistence type="predicted"/>